<dbReference type="InterPro" id="IPR058792">
    <property type="entry name" value="Beta-barrel_RND_2"/>
</dbReference>
<dbReference type="GO" id="GO:1990281">
    <property type="term" value="C:efflux pump complex"/>
    <property type="evidence" value="ECO:0007669"/>
    <property type="project" value="TreeGrafter"/>
</dbReference>
<keyword evidence="2" id="KW-0175">Coiled coil</keyword>
<dbReference type="Gene3D" id="2.40.420.20">
    <property type="match status" value="1"/>
</dbReference>
<reference evidence="6 7" key="1">
    <citation type="submission" date="2018-10" db="EMBL/GenBank/DDBJ databases">
        <title>Genomic Encyclopedia of Archaeal and Bacterial Type Strains, Phase II (KMG-II): from individual species to whole genera.</title>
        <authorList>
            <person name="Goeker M."/>
        </authorList>
    </citation>
    <scope>NUCLEOTIDE SEQUENCE [LARGE SCALE GENOMIC DNA]</scope>
    <source>
        <strain evidence="6 7">DSM 29537</strain>
    </source>
</reference>
<comment type="caution">
    <text evidence="6">The sequence shown here is derived from an EMBL/GenBank/DDBJ whole genome shotgun (WGS) entry which is preliminary data.</text>
</comment>
<dbReference type="Proteomes" id="UP000277579">
    <property type="component" value="Unassembled WGS sequence"/>
</dbReference>
<proteinExistence type="inferred from homology"/>
<evidence type="ECO:0000256" key="1">
    <source>
        <dbReference type="ARBA" id="ARBA00009477"/>
    </source>
</evidence>
<feature type="domain" description="Multidrug resistance protein MdtA-like C-terminal permuted SH3" evidence="4">
    <location>
        <begin position="275"/>
        <end position="331"/>
    </location>
</feature>
<dbReference type="SUPFAM" id="SSF111369">
    <property type="entry name" value="HlyD-like secretion proteins"/>
    <property type="match status" value="1"/>
</dbReference>
<evidence type="ECO:0000256" key="2">
    <source>
        <dbReference type="SAM" id="Coils"/>
    </source>
</evidence>
<comment type="similarity">
    <text evidence="1">Belongs to the membrane fusion protein (MFP) (TC 8.A.1) family.</text>
</comment>
<keyword evidence="7" id="KW-1185">Reference proteome</keyword>
<feature type="coiled-coil region" evidence="2">
    <location>
        <begin position="91"/>
        <end position="125"/>
    </location>
</feature>
<evidence type="ECO:0000259" key="5">
    <source>
        <dbReference type="Pfam" id="PF25973"/>
    </source>
</evidence>
<dbReference type="Gene3D" id="2.40.30.170">
    <property type="match status" value="1"/>
</dbReference>
<dbReference type="InterPro" id="IPR058647">
    <property type="entry name" value="BSH_CzcB-like"/>
</dbReference>
<feature type="domain" description="CzcB-like barrel-sandwich hybrid" evidence="5">
    <location>
        <begin position="61"/>
        <end position="183"/>
    </location>
</feature>
<gene>
    <name evidence="6" type="ORF">CLV94_2992</name>
</gene>
<dbReference type="Pfam" id="PF25954">
    <property type="entry name" value="Beta-barrel_RND_2"/>
    <property type="match status" value="1"/>
</dbReference>
<dbReference type="PANTHER" id="PTHR30469">
    <property type="entry name" value="MULTIDRUG RESISTANCE PROTEIN MDTA"/>
    <property type="match status" value="1"/>
</dbReference>
<dbReference type="InterPro" id="IPR058627">
    <property type="entry name" value="MdtA-like_C"/>
</dbReference>
<dbReference type="PANTHER" id="PTHR30469:SF33">
    <property type="entry name" value="SLR1207 PROTEIN"/>
    <property type="match status" value="1"/>
</dbReference>
<evidence type="ECO:0000313" key="7">
    <source>
        <dbReference type="Proteomes" id="UP000277579"/>
    </source>
</evidence>
<organism evidence="6 7">
    <name type="scientific">Flavobacterium endophyticum</name>
    <dbReference type="NCBI Taxonomy" id="1540163"/>
    <lineage>
        <taxon>Bacteria</taxon>
        <taxon>Pseudomonadati</taxon>
        <taxon>Bacteroidota</taxon>
        <taxon>Flavobacteriia</taxon>
        <taxon>Flavobacteriales</taxon>
        <taxon>Flavobacteriaceae</taxon>
        <taxon>Flavobacterium</taxon>
    </lineage>
</organism>
<dbReference type="GO" id="GO:0015562">
    <property type="term" value="F:efflux transmembrane transporter activity"/>
    <property type="evidence" value="ECO:0007669"/>
    <property type="project" value="TreeGrafter"/>
</dbReference>
<dbReference type="RefSeq" id="WP_121377281.1">
    <property type="nucleotide sequence ID" value="NZ_RBLC01000005.1"/>
</dbReference>
<dbReference type="InterPro" id="IPR006143">
    <property type="entry name" value="RND_pump_MFP"/>
</dbReference>
<evidence type="ECO:0000259" key="3">
    <source>
        <dbReference type="Pfam" id="PF25954"/>
    </source>
</evidence>
<dbReference type="EMBL" id="RBLC01000005">
    <property type="protein sequence ID" value="RKS19041.1"/>
    <property type="molecule type" value="Genomic_DNA"/>
</dbReference>
<dbReference type="Pfam" id="PF25973">
    <property type="entry name" value="BSH_CzcB"/>
    <property type="match status" value="1"/>
</dbReference>
<dbReference type="NCBIfam" id="TIGR01730">
    <property type="entry name" value="RND_mfp"/>
    <property type="match status" value="1"/>
</dbReference>
<evidence type="ECO:0000313" key="6">
    <source>
        <dbReference type="EMBL" id="RKS19041.1"/>
    </source>
</evidence>
<dbReference type="OrthoDB" id="9798190at2"/>
<sequence length="347" mass="37797">MKRYKLIPFMAFALIVACGKKETAAVQDDAITIKTAKIITEEYARPIISSGIITSDVEANLSFKVGGIIEKLYVQEGDRVAKGQLIATLNTTEIAAQLQQSKNDYEKAQRNYKRMENLYKDNAATTEEFENSNTALSTALQAYQIAKFNKQHAAIYANQSGSVIKKLMNEGEIANAGTAVYTINSTNNNDWVIRLGLSDKDWVKLKKGDKATISADAYGEKEFEAVVSEIGVGANPETGTFSVKLKINPQDAKFANGLAAKVKIHPSNKELLQFIPSAAIVEANENSGTVYSLEPDGKTIKQHKIKIAFTENDRIAVSSGLENTTTVITDGSAYLLPDSKIKLSGTK</sequence>
<dbReference type="PROSITE" id="PS51257">
    <property type="entry name" value="PROKAR_LIPOPROTEIN"/>
    <property type="match status" value="1"/>
</dbReference>
<dbReference type="Gene3D" id="2.40.50.100">
    <property type="match status" value="1"/>
</dbReference>
<dbReference type="AlphaFoldDB" id="A0A495LZJ6"/>
<dbReference type="Pfam" id="PF25967">
    <property type="entry name" value="RND-MFP_C"/>
    <property type="match status" value="1"/>
</dbReference>
<name>A0A495LZJ6_9FLAO</name>
<accession>A0A495LZJ6</accession>
<protein>
    <submittedName>
        <fullName evidence="6">RND family efflux transporter MFP subunit</fullName>
    </submittedName>
</protein>
<evidence type="ECO:0000259" key="4">
    <source>
        <dbReference type="Pfam" id="PF25967"/>
    </source>
</evidence>
<feature type="domain" description="CusB-like beta-barrel" evidence="3">
    <location>
        <begin position="203"/>
        <end position="266"/>
    </location>
</feature>